<dbReference type="CDD" id="cd08474">
    <property type="entry name" value="PBP2_CrgA_like_5"/>
    <property type="match status" value="1"/>
</dbReference>
<dbReference type="InterPro" id="IPR000847">
    <property type="entry name" value="LysR_HTH_N"/>
</dbReference>
<dbReference type="FunFam" id="1.10.10.10:FF:000001">
    <property type="entry name" value="LysR family transcriptional regulator"/>
    <property type="match status" value="1"/>
</dbReference>
<dbReference type="Gene3D" id="1.10.10.10">
    <property type="entry name" value="Winged helix-like DNA-binding domain superfamily/Winged helix DNA-binding domain"/>
    <property type="match status" value="1"/>
</dbReference>
<dbReference type="Proteomes" id="UP000664914">
    <property type="component" value="Chromosome"/>
</dbReference>
<dbReference type="EMBL" id="CP059319">
    <property type="protein sequence ID" value="QTH21122.1"/>
    <property type="molecule type" value="Genomic_DNA"/>
</dbReference>
<feature type="domain" description="HTH lysR-type" evidence="5">
    <location>
        <begin position="9"/>
        <end position="61"/>
    </location>
</feature>
<accession>A0A975D1D1</accession>
<gene>
    <name evidence="6" type="ORF">HRJ34_22845</name>
</gene>
<keyword evidence="2" id="KW-0805">Transcription regulation</keyword>
<reference evidence="6" key="2">
    <citation type="submission" date="2021-04" db="EMBL/GenBank/DDBJ databases">
        <title>Isolation and genomic analysis of the ibuprofen-degrading bacterium Sphingomonas strain MPO218.</title>
        <authorList>
            <person name="Aulestia M."/>
            <person name="Flores A."/>
            <person name="Mangas E.L."/>
            <person name="Perez-Pulido A.J."/>
            <person name="Santero E."/>
            <person name="Camacho E.M."/>
        </authorList>
    </citation>
    <scope>NUCLEOTIDE SEQUENCE</scope>
    <source>
        <strain evidence="6">MPO218</strain>
    </source>
</reference>
<evidence type="ECO:0000256" key="1">
    <source>
        <dbReference type="ARBA" id="ARBA00009437"/>
    </source>
</evidence>
<dbReference type="InterPro" id="IPR036388">
    <property type="entry name" value="WH-like_DNA-bd_sf"/>
</dbReference>
<dbReference type="Gene3D" id="3.40.190.290">
    <property type="match status" value="1"/>
</dbReference>
<sequence>MARASLIELEAVAAVARVGGFRAAARELGQSSSAVSHAIAALEERLGVRLFNRTTRSVSLSPEGERFVAEIGPALVAIDGAIENAGEHSAEPSGTLRINTSLGAARMFLTSLFLEYARLYPRVELEIVTEGALIDVTGQGFDAGIRLAEAVPPDMIAVPILRQIRSLVVGAPAYFEAWGVPAVPTDLHRHRCIRARMASGKLYRWEFERRGEAVLIDVPGMLTLDESGLMMDAALSGAGLAYIAELAVEEHIANGRLRAVLEDWTPPYQGPCLYFASRRHIPSRLRVLIDLIRSRPLERKIV</sequence>
<dbReference type="GO" id="GO:0043565">
    <property type="term" value="F:sequence-specific DNA binding"/>
    <property type="evidence" value="ECO:0007669"/>
    <property type="project" value="TreeGrafter"/>
</dbReference>
<evidence type="ECO:0000256" key="3">
    <source>
        <dbReference type="ARBA" id="ARBA00023125"/>
    </source>
</evidence>
<dbReference type="SUPFAM" id="SSF53850">
    <property type="entry name" value="Periplasmic binding protein-like II"/>
    <property type="match status" value="1"/>
</dbReference>
<keyword evidence="3" id="KW-0238">DNA-binding</keyword>
<dbReference type="InterPro" id="IPR058163">
    <property type="entry name" value="LysR-type_TF_proteobact-type"/>
</dbReference>
<dbReference type="AlphaFoldDB" id="A0A975D1D1"/>
<dbReference type="InterPro" id="IPR005119">
    <property type="entry name" value="LysR_subst-bd"/>
</dbReference>
<reference evidence="6" key="1">
    <citation type="submission" date="2020-07" db="EMBL/GenBank/DDBJ databases">
        <authorList>
            <person name="Camacho E."/>
        </authorList>
    </citation>
    <scope>NUCLEOTIDE SEQUENCE</scope>
    <source>
        <strain evidence="6">MPO218</strain>
    </source>
</reference>
<dbReference type="Pfam" id="PF00126">
    <property type="entry name" value="HTH_1"/>
    <property type="match status" value="1"/>
</dbReference>
<comment type="similarity">
    <text evidence="1">Belongs to the LysR transcriptional regulatory family.</text>
</comment>
<dbReference type="SUPFAM" id="SSF46785">
    <property type="entry name" value="Winged helix' DNA-binding domain"/>
    <property type="match status" value="1"/>
</dbReference>
<evidence type="ECO:0000313" key="7">
    <source>
        <dbReference type="Proteomes" id="UP000664914"/>
    </source>
</evidence>
<dbReference type="GO" id="GO:0006351">
    <property type="term" value="P:DNA-templated transcription"/>
    <property type="evidence" value="ECO:0007669"/>
    <property type="project" value="TreeGrafter"/>
</dbReference>
<dbReference type="Pfam" id="PF03466">
    <property type="entry name" value="LysR_substrate"/>
    <property type="match status" value="1"/>
</dbReference>
<dbReference type="RefSeq" id="WP_208632484.1">
    <property type="nucleotide sequence ID" value="NZ_CP059319.1"/>
</dbReference>
<evidence type="ECO:0000313" key="6">
    <source>
        <dbReference type="EMBL" id="QTH21122.1"/>
    </source>
</evidence>
<proteinExistence type="inferred from homology"/>
<evidence type="ECO:0000259" key="5">
    <source>
        <dbReference type="PROSITE" id="PS50931"/>
    </source>
</evidence>
<name>A0A975D1D1_9SPHN</name>
<evidence type="ECO:0000256" key="4">
    <source>
        <dbReference type="ARBA" id="ARBA00023163"/>
    </source>
</evidence>
<protein>
    <submittedName>
        <fullName evidence="6">LysR family transcriptional regulator</fullName>
    </submittedName>
</protein>
<dbReference type="GO" id="GO:0003700">
    <property type="term" value="F:DNA-binding transcription factor activity"/>
    <property type="evidence" value="ECO:0007669"/>
    <property type="project" value="InterPro"/>
</dbReference>
<dbReference type="InterPro" id="IPR036390">
    <property type="entry name" value="WH_DNA-bd_sf"/>
</dbReference>
<organism evidence="6 7">
    <name type="scientific">Rhizorhabdus wittichii</name>
    <dbReference type="NCBI Taxonomy" id="160791"/>
    <lineage>
        <taxon>Bacteria</taxon>
        <taxon>Pseudomonadati</taxon>
        <taxon>Pseudomonadota</taxon>
        <taxon>Alphaproteobacteria</taxon>
        <taxon>Sphingomonadales</taxon>
        <taxon>Sphingomonadaceae</taxon>
        <taxon>Rhizorhabdus</taxon>
    </lineage>
</organism>
<dbReference type="PANTHER" id="PTHR30537">
    <property type="entry name" value="HTH-TYPE TRANSCRIPTIONAL REGULATOR"/>
    <property type="match status" value="1"/>
</dbReference>
<evidence type="ECO:0000256" key="2">
    <source>
        <dbReference type="ARBA" id="ARBA00023015"/>
    </source>
</evidence>
<keyword evidence="4" id="KW-0804">Transcription</keyword>
<dbReference type="PANTHER" id="PTHR30537:SF1">
    <property type="entry name" value="HTH-TYPE TRANSCRIPTIONAL REGULATOR PGRR"/>
    <property type="match status" value="1"/>
</dbReference>
<dbReference type="PRINTS" id="PR00039">
    <property type="entry name" value="HTHLYSR"/>
</dbReference>
<dbReference type="PROSITE" id="PS50931">
    <property type="entry name" value="HTH_LYSR"/>
    <property type="match status" value="1"/>
</dbReference>